<dbReference type="AlphaFoldDB" id="A0AA39JLE7"/>
<dbReference type="EMBL" id="JAUEPS010000053">
    <property type="protein sequence ID" value="KAK0444629.1"/>
    <property type="molecule type" value="Genomic_DNA"/>
</dbReference>
<gene>
    <name evidence="2" type="ORF">EV420DRAFT_1484594</name>
</gene>
<protein>
    <submittedName>
        <fullName evidence="2">Uncharacterized protein</fullName>
    </submittedName>
</protein>
<sequence length="381" mass="42475">MVPTPTNSEDRAGRSPRTGCRHAAGSQLLLPIVTFASGTYEDIERSAHMLLKLKALSSSYVHVPGTKREAGREDGDSEWKTIGHPARVMGCELDVDGRRDGVREGNEDGTSSFKRSPFSAIFEKNSCSTWTTNENRKYGTGKSLDTLDELVEITSKRKSAGFPSIHLTRHRTQARQSGVPRHADLSLVEEPPERRIRQVLSPGRVMGCKPYEILRATGSLEDTTLSQERMYRDGSRRGREVWYCCVNAKRKIPPTRNAPEHSNPFLFSPEKTNTLRTPHASTPSRVVSCTRKPKEYTTPGPRPEANYVREGKGVGMSAWHAGRRGNASAERIYDEDAHGMQMIRYFDGTACEGYWRRWSRAQGSTFGESAPYPGSSLQLGP</sequence>
<feature type="region of interest" description="Disordered" evidence="1">
    <location>
        <begin position="1"/>
        <end position="20"/>
    </location>
</feature>
<dbReference type="RefSeq" id="XP_060325199.1">
    <property type="nucleotide sequence ID" value="XM_060470096.1"/>
</dbReference>
<evidence type="ECO:0000313" key="2">
    <source>
        <dbReference type="EMBL" id="KAK0444629.1"/>
    </source>
</evidence>
<accession>A0AA39JLE7</accession>
<dbReference type="GeneID" id="85353644"/>
<dbReference type="Proteomes" id="UP001175211">
    <property type="component" value="Unassembled WGS sequence"/>
</dbReference>
<feature type="compositionally biased region" description="Polar residues" evidence="1">
    <location>
        <begin position="270"/>
        <end position="287"/>
    </location>
</feature>
<evidence type="ECO:0000313" key="3">
    <source>
        <dbReference type="Proteomes" id="UP001175211"/>
    </source>
</evidence>
<keyword evidence="3" id="KW-1185">Reference proteome</keyword>
<feature type="region of interest" description="Disordered" evidence="1">
    <location>
        <begin position="269"/>
        <end position="308"/>
    </location>
</feature>
<proteinExistence type="predicted"/>
<evidence type="ECO:0000256" key="1">
    <source>
        <dbReference type="SAM" id="MobiDB-lite"/>
    </source>
</evidence>
<name>A0AA39JLE7_ARMTA</name>
<comment type="caution">
    <text evidence="2">The sequence shown here is derived from an EMBL/GenBank/DDBJ whole genome shotgun (WGS) entry which is preliminary data.</text>
</comment>
<organism evidence="2 3">
    <name type="scientific">Armillaria tabescens</name>
    <name type="common">Ringless honey mushroom</name>
    <name type="synonym">Agaricus tabescens</name>
    <dbReference type="NCBI Taxonomy" id="1929756"/>
    <lineage>
        <taxon>Eukaryota</taxon>
        <taxon>Fungi</taxon>
        <taxon>Dikarya</taxon>
        <taxon>Basidiomycota</taxon>
        <taxon>Agaricomycotina</taxon>
        <taxon>Agaricomycetes</taxon>
        <taxon>Agaricomycetidae</taxon>
        <taxon>Agaricales</taxon>
        <taxon>Marasmiineae</taxon>
        <taxon>Physalacriaceae</taxon>
        <taxon>Desarmillaria</taxon>
    </lineage>
</organism>
<reference evidence="2" key="1">
    <citation type="submission" date="2023-06" db="EMBL/GenBank/DDBJ databases">
        <authorList>
            <consortium name="Lawrence Berkeley National Laboratory"/>
            <person name="Ahrendt S."/>
            <person name="Sahu N."/>
            <person name="Indic B."/>
            <person name="Wong-Bajracharya J."/>
            <person name="Merenyi Z."/>
            <person name="Ke H.-M."/>
            <person name="Monk M."/>
            <person name="Kocsube S."/>
            <person name="Drula E."/>
            <person name="Lipzen A."/>
            <person name="Balint B."/>
            <person name="Henrissat B."/>
            <person name="Andreopoulos B."/>
            <person name="Martin F.M."/>
            <person name="Harder C.B."/>
            <person name="Rigling D."/>
            <person name="Ford K.L."/>
            <person name="Foster G.D."/>
            <person name="Pangilinan J."/>
            <person name="Papanicolaou A."/>
            <person name="Barry K."/>
            <person name="LaButti K."/>
            <person name="Viragh M."/>
            <person name="Koriabine M."/>
            <person name="Yan M."/>
            <person name="Riley R."/>
            <person name="Champramary S."/>
            <person name="Plett K.L."/>
            <person name="Tsai I.J."/>
            <person name="Slot J."/>
            <person name="Sipos G."/>
            <person name="Plett J."/>
            <person name="Nagy L.G."/>
            <person name="Grigoriev I.V."/>
        </authorList>
    </citation>
    <scope>NUCLEOTIDE SEQUENCE</scope>
    <source>
        <strain evidence="2">CCBAS 213</strain>
    </source>
</reference>